<keyword evidence="2" id="KW-1185">Reference proteome</keyword>
<reference evidence="2" key="1">
    <citation type="journal article" date="2023" name="Hortic. Res.">
        <title>A chromosome-level phased genome enabling allele-level studies in sweet orange: a case study on citrus Huanglongbing tolerance.</title>
        <authorList>
            <person name="Wu B."/>
            <person name="Yu Q."/>
            <person name="Deng Z."/>
            <person name="Duan Y."/>
            <person name="Luo F."/>
            <person name="Gmitter F. Jr."/>
        </authorList>
    </citation>
    <scope>NUCLEOTIDE SEQUENCE [LARGE SCALE GENOMIC DNA]</scope>
    <source>
        <strain evidence="2">cv. Valencia</strain>
    </source>
</reference>
<dbReference type="EMBL" id="CM039172">
    <property type="protein sequence ID" value="KAH9780769.1"/>
    <property type="molecule type" value="Genomic_DNA"/>
</dbReference>
<proteinExistence type="predicted"/>
<name>A0ACB8M5Q0_CITSI</name>
<evidence type="ECO:0000313" key="2">
    <source>
        <dbReference type="Proteomes" id="UP000829398"/>
    </source>
</evidence>
<organism evidence="1 2">
    <name type="scientific">Citrus sinensis</name>
    <name type="common">Sweet orange</name>
    <name type="synonym">Citrus aurantium var. sinensis</name>
    <dbReference type="NCBI Taxonomy" id="2711"/>
    <lineage>
        <taxon>Eukaryota</taxon>
        <taxon>Viridiplantae</taxon>
        <taxon>Streptophyta</taxon>
        <taxon>Embryophyta</taxon>
        <taxon>Tracheophyta</taxon>
        <taxon>Spermatophyta</taxon>
        <taxon>Magnoliopsida</taxon>
        <taxon>eudicotyledons</taxon>
        <taxon>Gunneridae</taxon>
        <taxon>Pentapetalae</taxon>
        <taxon>rosids</taxon>
        <taxon>malvids</taxon>
        <taxon>Sapindales</taxon>
        <taxon>Rutaceae</taxon>
        <taxon>Aurantioideae</taxon>
        <taxon>Citrus</taxon>
    </lineage>
</organism>
<evidence type="ECO:0000313" key="1">
    <source>
        <dbReference type="EMBL" id="KAH9780769.1"/>
    </source>
</evidence>
<dbReference type="Proteomes" id="UP000829398">
    <property type="component" value="Chromosome 3"/>
</dbReference>
<sequence length="396" mass="44565">MQHKFQSKREETLLLQTDMSKANTVIPKPIHWKDVNLPEEWILEGATALVIPKQLEPNTELQNVTQYSDSKVKLSFRRSTSTIFSDKDSVSSIPSLEMKFSKIPSIINLPFQSQPRFSTSDIPSSSIHSVDYTTSVPHPIYTSSQHEQRQEEKEPSPPTSPTFSTVTENLTRLENQFQMSTIVVSLVASKSDSDKKLKELIFKSFQVSKTSQKLVQESKSDFAKVIRDQLDRIEAYSSSSKNQIARDSAQSSKIGVLEQDNMSIASSDIEAFKDEPVPKANKIHWELVLPTVKSPPNLAIDNRPSALNQSRFNASSVYEWNIDGMSEYNILGLLQQMTMAANVYKTQSGTSDKAIAEILIVGFTGQLKGWWDHLLTKQQQLDILNAIQTDENRPPS</sequence>
<protein>
    <submittedName>
        <fullName evidence="1">Uncharacterized protein</fullName>
    </submittedName>
</protein>
<comment type="caution">
    <text evidence="1">The sequence shown here is derived from an EMBL/GenBank/DDBJ whole genome shotgun (WGS) entry which is preliminary data.</text>
</comment>
<gene>
    <name evidence="1" type="ORF">KPL71_008209</name>
</gene>
<accession>A0ACB8M5Q0</accession>